<keyword evidence="1" id="KW-1133">Transmembrane helix</keyword>
<gene>
    <name evidence="2" type="ORF">FCM35_KLT17458</name>
</gene>
<organism evidence="2 3">
    <name type="scientific">Carex littledalei</name>
    <dbReference type="NCBI Taxonomy" id="544730"/>
    <lineage>
        <taxon>Eukaryota</taxon>
        <taxon>Viridiplantae</taxon>
        <taxon>Streptophyta</taxon>
        <taxon>Embryophyta</taxon>
        <taxon>Tracheophyta</taxon>
        <taxon>Spermatophyta</taxon>
        <taxon>Magnoliopsida</taxon>
        <taxon>Liliopsida</taxon>
        <taxon>Poales</taxon>
        <taxon>Cyperaceae</taxon>
        <taxon>Cyperoideae</taxon>
        <taxon>Cariceae</taxon>
        <taxon>Carex</taxon>
        <taxon>Carex subgen. Euthyceras</taxon>
    </lineage>
</organism>
<evidence type="ECO:0000313" key="3">
    <source>
        <dbReference type="Proteomes" id="UP000623129"/>
    </source>
</evidence>
<dbReference type="Proteomes" id="UP000623129">
    <property type="component" value="Unassembled WGS sequence"/>
</dbReference>
<sequence>MAGSGMGMVFYGMFLSVGSLAPNLYLSIVYNALADLPASVATYFLMVNINRRISLVALTMLCGTASLLFQMDKLAYPASC</sequence>
<dbReference type="OrthoDB" id="5296287at2759"/>
<protein>
    <submittedName>
        <fullName evidence="2">Organic cation/carnitine transporter 3</fullName>
    </submittedName>
</protein>
<evidence type="ECO:0000256" key="1">
    <source>
        <dbReference type="SAM" id="Phobius"/>
    </source>
</evidence>
<keyword evidence="1" id="KW-0472">Membrane</keyword>
<dbReference type="EMBL" id="SWLB01000005">
    <property type="protein sequence ID" value="KAF3338621.1"/>
    <property type="molecule type" value="Genomic_DNA"/>
</dbReference>
<feature type="transmembrane region" description="Helical" evidence="1">
    <location>
        <begin position="9"/>
        <end position="33"/>
    </location>
</feature>
<feature type="transmembrane region" description="Helical" evidence="1">
    <location>
        <begin position="53"/>
        <end position="69"/>
    </location>
</feature>
<proteinExistence type="predicted"/>
<reference evidence="2" key="1">
    <citation type="submission" date="2020-01" db="EMBL/GenBank/DDBJ databases">
        <title>Genome sequence of Kobresia littledalei, the first chromosome-level genome in the family Cyperaceae.</title>
        <authorList>
            <person name="Qu G."/>
        </authorList>
    </citation>
    <scope>NUCLEOTIDE SEQUENCE</scope>
    <source>
        <strain evidence="2">C.B.Clarke</strain>
        <tissue evidence="2">Leaf</tissue>
    </source>
</reference>
<name>A0A833VHA1_9POAL</name>
<accession>A0A833VHA1</accession>
<evidence type="ECO:0000313" key="2">
    <source>
        <dbReference type="EMBL" id="KAF3338621.1"/>
    </source>
</evidence>
<keyword evidence="1" id="KW-0812">Transmembrane</keyword>
<comment type="caution">
    <text evidence="2">The sequence shown here is derived from an EMBL/GenBank/DDBJ whole genome shotgun (WGS) entry which is preliminary data.</text>
</comment>
<keyword evidence="3" id="KW-1185">Reference proteome</keyword>
<dbReference type="AlphaFoldDB" id="A0A833VHA1"/>